<comment type="caution">
    <text evidence="1">The sequence shown here is derived from an EMBL/GenBank/DDBJ whole genome shotgun (WGS) entry which is preliminary data.</text>
</comment>
<keyword evidence="2" id="KW-1185">Reference proteome</keyword>
<protein>
    <submittedName>
        <fullName evidence="1">Uncharacterized protein</fullName>
    </submittedName>
</protein>
<proteinExistence type="predicted"/>
<dbReference type="EMBL" id="BOMM01000035">
    <property type="protein sequence ID" value="GIE11979.1"/>
    <property type="molecule type" value="Genomic_DNA"/>
</dbReference>
<accession>A0A919J3S3</accession>
<organism evidence="1 2">
    <name type="scientific">Paractinoplanes ferrugineus</name>
    <dbReference type="NCBI Taxonomy" id="113564"/>
    <lineage>
        <taxon>Bacteria</taxon>
        <taxon>Bacillati</taxon>
        <taxon>Actinomycetota</taxon>
        <taxon>Actinomycetes</taxon>
        <taxon>Micromonosporales</taxon>
        <taxon>Micromonosporaceae</taxon>
        <taxon>Paractinoplanes</taxon>
    </lineage>
</organism>
<evidence type="ECO:0000313" key="1">
    <source>
        <dbReference type="EMBL" id="GIE11979.1"/>
    </source>
</evidence>
<gene>
    <name evidence="1" type="ORF">Afe05nite_38190</name>
</gene>
<sequence length="69" mass="7304">MLVPNIAVSVVVTGVSGASERLVVVAVTDGYHTAVTQPGQSPLSPRLTSSHEPVFRTLKTTHRTPLRLA</sequence>
<name>A0A919J3S3_9ACTN</name>
<reference evidence="1" key="1">
    <citation type="submission" date="2021-01" db="EMBL/GenBank/DDBJ databases">
        <title>Whole genome shotgun sequence of Actinoplanes ferrugineus NBRC 15555.</title>
        <authorList>
            <person name="Komaki H."/>
            <person name="Tamura T."/>
        </authorList>
    </citation>
    <scope>NUCLEOTIDE SEQUENCE</scope>
    <source>
        <strain evidence="1">NBRC 15555</strain>
    </source>
</reference>
<evidence type="ECO:0000313" key="2">
    <source>
        <dbReference type="Proteomes" id="UP000598174"/>
    </source>
</evidence>
<dbReference type="AlphaFoldDB" id="A0A919J3S3"/>
<dbReference type="Proteomes" id="UP000598174">
    <property type="component" value="Unassembled WGS sequence"/>
</dbReference>